<feature type="signal peptide" evidence="2">
    <location>
        <begin position="1"/>
        <end position="22"/>
    </location>
</feature>
<dbReference type="GO" id="GO:0046686">
    <property type="term" value="P:response to cadmium ion"/>
    <property type="evidence" value="ECO:0007669"/>
    <property type="project" value="InterPro"/>
</dbReference>
<reference evidence="3 4" key="1">
    <citation type="submission" date="2015-12" db="EMBL/GenBank/DDBJ databases">
        <title>Complete genome of Roseateles depolymerans KCTC 42856.</title>
        <authorList>
            <person name="Kim K.M."/>
        </authorList>
    </citation>
    <scope>NUCLEOTIDE SEQUENCE [LARGE SCALE GENOMIC DNA]</scope>
    <source>
        <strain evidence="3 4">KCTC 42856</strain>
    </source>
</reference>
<gene>
    <name evidence="3" type="ORF">RD2015_4740</name>
</gene>
<dbReference type="InterPro" id="IPR021333">
    <property type="entry name" value="DUF2946"/>
</dbReference>
<feature type="compositionally biased region" description="Basic and acidic residues" evidence="1">
    <location>
        <begin position="43"/>
        <end position="53"/>
    </location>
</feature>
<dbReference type="NCBIfam" id="NF045614">
    <property type="entry name" value="efflu_CzcI_Cupr"/>
    <property type="match status" value="1"/>
</dbReference>
<proteinExistence type="predicted"/>
<keyword evidence="4" id="KW-1185">Reference proteome</keyword>
<protein>
    <submittedName>
        <fullName evidence="3">Cobalt-zinc-cadmium resistance protein CzcI</fullName>
    </submittedName>
</protein>
<evidence type="ECO:0000313" key="4">
    <source>
        <dbReference type="Proteomes" id="UP000060699"/>
    </source>
</evidence>
<dbReference type="OrthoDB" id="6717343at2"/>
<dbReference type="EMBL" id="CP013729">
    <property type="protein sequence ID" value="ALV09178.1"/>
    <property type="molecule type" value="Genomic_DNA"/>
</dbReference>
<organism evidence="3 4">
    <name type="scientific">Roseateles depolymerans</name>
    <dbReference type="NCBI Taxonomy" id="76731"/>
    <lineage>
        <taxon>Bacteria</taxon>
        <taxon>Pseudomonadati</taxon>
        <taxon>Pseudomonadota</taxon>
        <taxon>Betaproteobacteria</taxon>
        <taxon>Burkholderiales</taxon>
        <taxon>Sphaerotilaceae</taxon>
        <taxon>Roseateles</taxon>
    </lineage>
</organism>
<keyword evidence="2" id="KW-0732">Signal</keyword>
<feature type="chain" id="PRO_5043590340" evidence="2">
    <location>
        <begin position="23"/>
        <end position="114"/>
    </location>
</feature>
<dbReference type="Pfam" id="PF11162">
    <property type="entry name" value="DUF2946"/>
    <property type="match status" value="1"/>
</dbReference>
<dbReference type="AlphaFoldDB" id="A0A0U3MXQ1"/>
<accession>A0A0U3MXQ1</accession>
<dbReference type="Proteomes" id="UP000060699">
    <property type="component" value="Chromosome"/>
</dbReference>
<dbReference type="RefSeq" id="WP_058937001.1">
    <property type="nucleotide sequence ID" value="NZ_CP013729.1"/>
</dbReference>
<evidence type="ECO:0000256" key="1">
    <source>
        <dbReference type="SAM" id="MobiDB-lite"/>
    </source>
</evidence>
<dbReference type="STRING" id="76731.RD2015_4740"/>
<feature type="region of interest" description="Disordered" evidence="1">
    <location>
        <begin position="32"/>
        <end position="61"/>
    </location>
</feature>
<evidence type="ECO:0000256" key="2">
    <source>
        <dbReference type="SAM" id="SignalP"/>
    </source>
</evidence>
<name>A0A0U3MXQ1_9BURK</name>
<sequence precursor="true">MRRWLSILLLVLLPFQFTWSVAASYCGHESAPSTHHIGHHTHQHDDGSAEKSKSPSKLAPDTDCGTCHLSAAKTVPADAAELHAPATQVLGTGAALRFSSRAPDHPERPNWRIA</sequence>
<dbReference type="KEGG" id="rdp:RD2015_4740"/>
<evidence type="ECO:0000313" key="3">
    <source>
        <dbReference type="EMBL" id="ALV09178.1"/>
    </source>
</evidence>
<dbReference type="InterPro" id="IPR055013">
    <property type="entry name" value="CzcI"/>
</dbReference>